<evidence type="ECO:0000313" key="2">
    <source>
        <dbReference type="EMBL" id="KZS10942.1"/>
    </source>
</evidence>
<proteinExistence type="predicted"/>
<keyword evidence="1" id="KW-1133">Transmembrane helix</keyword>
<organism evidence="2 3">
    <name type="scientific">Daphnia magna</name>
    <dbReference type="NCBI Taxonomy" id="35525"/>
    <lineage>
        <taxon>Eukaryota</taxon>
        <taxon>Metazoa</taxon>
        <taxon>Ecdysozoa</taxon>
        <taxon>Arthropoda</taxon>
        <taxon>Crustacea</taxon>
        <taxon>Branchiopoda</taxon>
        <taxon>Diplostraca</taxon>
        <taxon>Cladocera</taxon>
        <taxon>Anomopoda</taxon>
        <taxon>Daphniidae</taxon>
        <taxon>Daphnia</taxon>
    </lineage>
</organism>
<sequence length="149" mass="17690">MNEKFGRCCFWLLSSNQNNYNVFFVFFFWFCFVFCFFFFSFPFFVCFLMHVGRRSKQTNKNEKRNDAVSQTLFRANFFGCCGVTFVEPRGEDGSSSNNNNSLSINVRQVRKGMMKMYRPVVMNLTCQKVMKVPEEFNVHPHEIKKKNHA</sequence>
<feature type="transmembrane region" description="Helical" evidence="1">
    <location>
        <begin position="20"/>
        <end position="51"/>
    </location>
</feature>
<reference evidence="2 3" key="1">
    <citation type="submission" date="2016-03" db="EMBL/GenBank/DDBJ databases">
        <title>EvidentialGene: Evidence-directed Construction of Genes on Genomes.</title>
        <authorList>
            <person name="Gilbert D.G."/>
            <person name="Choi J.-H."/>
            <person name="Mockaitis K."/>
            <person name="Colbourne J."/>
            <person name="Pfrender M."/>
        </authorList>
    </citation>
    <scope>NUCLEOTIDE SEQUENCE [LARGE SCALE GENOMIC DNA]</scope>
    <source>
        <strain evidence="2 3">Xinb3</strain>
        <tissue evidence="2">Complete organism</tissue>
    </source>
</reference>
<keyword evidence="3" id="KW-1185">Reference proteome</keyword>
<dbReference type="Proteomes" id="UP000076858">
    <property type="component" value="Unassembled WGS sequence"/>
</dbReference>
<evidence type="ECO:0000313" key="3">
    <source>
        <dbReference type="Proteomes" id="UP000076858"/>
    </source>
</evidence>
<evidence type="ECO:0008006" key="4">
    <source>
        <dbReference type="Google" id="ProtNLM"/>
    </source>
</evidence>
<dbReference type="EMBL" id="LRGB01001659">
    <property type="protein sequence ID" value="KZS10942.1"/>
    <property type="molecule type" value="Genomic_DNA"/>
</dbReference>
<evidence type="ECO:0000256" key="1">
    <source>
        <dbReference type="SAM" id="Phobius"/>
    </source>
</evidence>
<accession>A0A164U0I6</accession>
<keyword evidence="1" id="KW-0812">Transmembrane</keyword>
<dbReference type="AlphaFoldDB" id="A0A164U0I6"/>
<name>A0A164U0I6_9CRUS</name>
<gene>
    <name evidence="2" type="ORF">APZ42_024480</name>
</gene>
<protein>
    <recommendedName>
        <fullName evidence="4">Transmembrane protein</fullName>
    </recommendedName>
</protein>
<keyword evidence="1" id="KW-0472">Membrane</keyword>
<comment type="caution">
    <text evidence="2">The sequence shown here is derived from an EMBL/GenBank/DDBJ whole genome shotgun (WGS) entry which is preliminary data.</text>
</comment>